<accession>A0A5J5B5W9</accession>
<dbReference type="AlphaFoldDB" id="A0A5J5B5W9"/>
<evidence type="ECO:0000313" key="1">
    <source>
        <dbReference type="EMBL" id="KAA8537944.1"/>
    </source>
</evidence>
<name>A0A5J5B5W9_9ASTE</name>
<evidence type="ECO:0000313" key="2">
    <source>
        <dbReference type="Proteomes" id="UP000325577"/>
    </source>
</evidence>
<proteinExistence type="predicted"/>
<reference evidence="1 2" key="1">
    <citation type="submission" date="2019-09" db="EMBL/GenBank/DDBJ databases">
        <title>A chromosome-level genome assembly of the Chinese tupelo Nyssa sinensis.</title>
        <authorList>
            <person name="Yang X."/>
            <person name="Kang M."/>
            <person name="Yang Y."/>
            <person name="Xiong H."/>
            <person name="Wang M."/>
            <person name="Zhang Z."/>
            <person name="Wang Z."/>
            <person name="Wu H."/>
            <person name="Ma T."/>
            <person name="Liu J."/>
            <person name="Xi Z."/>
        </authorList>
    </citation>
    <scope>NUCLEOTIDE SEQUENCE [LARGE SCALE GENOMIC DNA]</scope>
    <source>
        <strain evidence="1">J267</strain>
        <tissue evidence="1">Leaf</tissue>
    </source>
</reference>
<dbReference type="Proteomes" id="UP000325577">
    <property type="component" value="Linkage Group LG15"/>
</dbReference>
<protein>
    <submittedName>
        <fullName evidence="1">Uncharacterized protein</fullName>
    </submittedName>
</protein>
<dbReference type="EMBL" id="CM018038">
    <property type="protein sequence ID" value="KAA8537944.1"/>
    <property type="molecule type" value="Genomic_DNA"/>
</dbReference>
<sequence>MKLIRWTTSPGAYHEIHYDDFLLIFLIAKGEPSFPAQGSIATLVWDQAMRRRTCGLSLLRVLSASFLVCRPHHLLGIPLPFHNKQKLKRWPQVLLLKKQIIGMGGVRNEQAINFGHKGPS</sequence>
<gene>
    <name evidence="1" type="ORF">F0562_027476</name>
</gene>
<keyword evidence="2" id="KW-1185">Reference proteome</keyword>
<organism evidence="1 2">
    <name type="scientific">Nyssa sinensis</name>
    <dbReference type="NCBI Taxonomy" id="561372"/>
    <lineage>
        <taxon>Eukaryota</taxon>
        <taxon>Viridiplantae</taxon>
        <taxon>Streptophyta</taxon>
        <taxon>Embryophyta</taxon>
        <taxon>Tracheophyta</taxon>
        <taxon>Spermatophyta</taxon>
        <taxon>Magnoliopsida</taxon>
        <taxon>eudicotyledons</taxon>
        <taxon>Gunneridae</taxon>
        <taxon>Pentapetalae</taxon>
        <taxon>asterids</taxon>
        <taxon>Cornales</taxon>
        <taxon>Nyssaceae</taxon>
        <taxon>Nyssa</taxon>
    </lineage>
</organism>